<evidence type="ECO:0000313" key="3">
    <source>
        <dbReference type="EMBL" id="KAK8783936.1"/>
    </source>
</evidence>
<keyword evidence="2" id="KW-0812">Transmembrane</keyword>
<dbReference type="EMBL" id="JARKHS020005002">
    <property type="protein sequence ID" value="KAK8783936.1"/>
    <property type="molecule type" value="Genomic_DNA"/>
</dbReference>
<gene>
    <name evidence="3" type="ORF">V5799_009701</name>
</gene>
<sequence>MLHRMPSLTGPLFRGQNESSLVHGLRKSKITMIVTASLLVLVVTGVALGFVFSGPRRNFLDSRSQQPAMAGQVMGNFSFDTISGFVAVAQAGGSSRHSVGRVPAELEGQGTNKTR</sequence>
<name>A0AAQ4FA40_AMBAM</name>
<dbReference type="Proteomes" id="UP001321473">
    <property type="component" value="Unassembled WGS sequence"/>
</dbReference>
<evidence type="ECO:0000313" key="4">
    <source>
        <dbReference type="Proteomes" id="UP001321473"/>
    </source>
</evidence>
<keyword evidence="2" id="KW-1133">Transmembrane helix</keyword>
<reference evidence="3 4" key="1">
    <citation type="journal article" date="2023" name="Arcadia Sci">
        <title>De novo assembly of a long-read Amblyomma americanum tick genome.</title>
        <authorList>
            <person name="Chou S."/>
            <person name="Poskanzer K.E."/>
            <person name="Rollins M."/>
            <person name="Thuy-Boun P.S."/>
        </authorList>
    </citation>
    <scope>NUCLEOTIDE SEQUENCE [LARGE SCALE GENOMIC DNA]</scope>
    <source>
        <strain evidence="3">F_SG_1</strain>
        <tissue evidence="3">Salivary glands</tissue>
    </source>
</reference>
<evidence type="ECO:0000256" key="1">
    <source>
        <dbReference type="SAM" id="MobiDB-lite"/>
    </source>
</evidence>
<proteinExistence type="predicted"/>
<feature type="region of interest" description="Disordered" evidence="1">
    <location>
        <begin position="92"/>
        <end position="115"/>
    </location>
</feature>
<accession>A0AAQ4FA40</accession>
<protein>
    <submittedName>
        <fullName evidence="3">Uncharacterized protein</fullName>
    </submittedName>
</protein>
<evidence type="ECO:0000256" key="2">
    <source>
        <dbReference type="SAM" id="Phobius"/>
    </source>
</evidence>
<keyword evidence="2" id="KW-0472">Membrane</keyword>
<dbReference type="AlphaFoldDB" id="A0AAQ4FA40"/>
<comment type="caution">
    <text evidence="3">The sequence shown here is derived from an EMBL/GenBank/DDBJ whole genome shotgun (WGS) entry which is preliminary data.</text>
</comment>
<organism evidence="3 4">
    <name type="scientific">Amblyomma americanum</name>
    <name type="common">Lone star tick</name>
    <dbReference type="NCBI Taxonomy" id="6943"/>
    <lineage>
        <taxon>Eukaryota</taxon>
        <taxon>Metazoa</taxon>
        <taxon>Ecdysozoa</taxon>
        <taxon>Arthropoda</taxon>
        <taxon>Chelicerata</taxon>
        <taxon>Arachnida</taxon>
        <taxon>Acari</taxon>
        <taxon>Parasitiformes</taxon>
        <taxon>Ixodida</taxon>
        <taxon>Ixodoidea</taxon>
        <taxon>Ixodidae</taxon>
        <taxon>Amblyomminae</taxon>
        <taxon>Amblyomma</taxon>
    </lineage>
</organism>
<feature type="transmembrane region" description="Helical" evidence="2">
    <location>
        <begin position="30"/>
        <end position="53"/>
    </location>
</feature>
<keyword evidence="4" id="KW-1185">Reference proteome</keyword>